<proteinExistence type="predicted"/>
<accession>A0A1I7E7U1</accession>
<evidence type="ECO:0000259" key="2">
    <source>
        <dbReference type="Pfam" id="PF13439"/>
    </source>
</evidence>
<reference evidence="3 4" key="1">
    <citation type="submission" date="2016-10" db="EMBL/GenBank/DDBJ databases">
        <authorList>
            <person name="de Groot N.N."/>
        </authorList>
    </citation>
    <scope>NUCLEOTIDE SEQUENCE [LARGE SCALE GENOMIC DNA]</scope>
    <source>
        <strain evidence="3 4">LMG 27731</strain>
    </source>
</reference>
<dbReference type="InterPro" id="IPR028098">
    <property type="entry name" value="Glyco_trans_4-like_N"/>
</dbReference>
<keyword evidence="3" id="KW-0808">Transferase</keyword>
<dbReference type="EMBL" id="FPBH01000014">
    <property type="protein sequence ID" value="SFU20000.1"/>
    <property type="molecule type" value="Genomic_DNA"/>
</dbReference>
<evidence type="ECO:0000313" key="4">
    <source>
        <dbReference type="Proteomes" id="UP000198844"/>
    </source>
</evidence>
<dbReference type="Gene3D" id="3.40.50.2000">
    <property type="entry name" value="Glycogen Phosphorylase B"/>
    <property type="match status" value="2"/>
</dbReference>
<dbReference type="GO" id="GO:0016757">
    <property type="term" value="F:glycosyltransferase activity"/>
    <property type="evidence" value="ECO:0007669"/>
    <property type="project" value="InterPro"/>
</dbReference>
<dbReference type="Proteomes" id="UP000198844">
    <property type="component" value="Unassembled WGS sequence"/>
</dbReference>
<sequence length="371" mass="42057">MKKKKVMFVITGLNMGGAENQIVLIVRELCQLGWEVAVVSLIAPRYFVDELEAFGASVYSMNMTPGVADLRAILKFVFLVRKWRPQIIHSHMYHANVFARIARIFFRNIPLVSTAHNIDEFEGSRLKILAYRLTSRLSTYMTNVSQAGYFRYVYLKIIDSKKGGFIPNGVDTERFDWNSATRSKVRNIFDVKDEFVWLAIGRLVPAKDFENLIAALAELRERGCSKFRVFIVGEGPQEFILKQRVIELDLANNVIFLGARRDVPELMCAADAFVMSSAWEGLPMVILEAMASGRIVVATDVGGVGELVTPQVGRLIPPHQPVALACQMWEVMQLSNSEKEKAEKLARTFVRNEFSIKDVALRWVEVYNKVK</sequence>
<gene>
    <name evidence="3" type="ORF">SAMN05192563_1014186</name>
</gene>
<dbReference type="SUPFAM" id="SSF53756">
    <property type="entry name" value="UDP-Glycosyltransferase/glycogen phosphorylase"/>
    <property type="match status" value="1"/>
</dbReference>
<dbReference type="Pfam" id="PF13439">
    <property type="entry name" value="Glyco_transf_4"/>
    <property type="match status" value="1"/>
</dbReference>
<dbReference type="AlphaFoldDB" id="A0A1I7E7U1"/>
<dbReference type="Pfam" id="PF00534">
    <property type="entry name" value="Glycos_transf_1"/>
    <property type="match status" value="1"/>
</dbReference>
<evidence type="ECO:0000259" key="1">
    <source>
        <dbReference type="Pfam" id="PF00534"/>
    </source>
</evidence>
<name>A0A1I7E7U1_9BURK</name>
<organism evidence="3 4">
    <name type="scientific">Paraburkholderia aspalathi</name>
    <dbReference type="NCBI Taxonomy" id="1324617"/>
    <lineage>
        <taxon>Bacteria</taxon>
        <taxon>Pseudomonadati</taxon>
        <taxon>Pseudomonadota</taxon>
        <taxon>Betaproteobacteria</taxon>
        <taxon>Burkholderiales</taxon>
        <taxon>Burkholderiaceae</taxon>
        <taxon>Paraburkholderia</taxon>
    </lineage>
</organism>
<evidence type="ECO:0000313" key="3">
    <source>
        <dbReference type="EMBL" id="SFU20000.1"/>
    </source>
</evidence>
<feature type="domain" description="Glycosyl transferase family 1" evidence="1">
    <location>
        <begin position="192"/>
        <end position="340"/>
    </location>
</feature>
<dbReference type="RefSeq" id="WP_167378430.1">
    <property type="nucleotide sequence ID" value="NZ_FPBH01000014.1"/>
</dbReference>
<dbReference type="InterPro" id="IPR001296">
    <property type="entry name" value="Glyco_trans_1"/>
</dbReference>
<dbReference type="PANTHER" id="PTHR12526">
    <property type="entry name" value="GLYCOSYLTRANSFERASE"/>
    <property type="match status" value="1"/>
</dbReference>
<protein>
    <submittedName>
        <fullName evidence="3">Glycosyltransferase involved in cell wall bisynthesis</fullName>
    </submittedName>
</protein>
<feature type="domain" description="Glycosyltransferase subfamily 4-like N-terminal" evidence="2">
    <location>
        <begin position="15"/>
        <end position="174"/>
    </location>
</feature>